<dbReference type="InterPro" id="IPR043775">
    <property type="entry name" value="DUF5717_N"/>
</dbReference>
<reference evidence="3" key="2">
    <citation type="submission" date="2021-04" db="EMBL/GenBank/DDBJ databases">
        <authorList>
            <person name="Gilroy R."/>
        </authorList>
    </citation>
    <scope>NUCLEOTIDE SEQUENCE</scope>
    <source>
        <strain evidence="3">ChiBcec1-1093</strain>
    </source>
</reference>
<dbReference type="Pfam" id="PF18983">
    <property type="entry name" value="DUF5717"/>
    <property type="match status" value="1"/>
</dbReference>
<evidence type="ECO:0000313" key="3">
    <source>
        <dbReference type="EMBL" id="HIZ78516.1"/>
    </source>
</evidence>
<dbReference type="EMBL" id="DXBC01000032">
    <property type="protein sequence ID" value="HIZ78516.1"/>
    <property type="molecule type" value="Genomic_DNA"/>
</dbReference>
<evidence type="ECO:0000259" key="2">
    <source>
        <dbReference type="Pfam" id="PF18984"/>
    </source>
</evidence>
<organism evidence="3 4">
    <name type="scientific">Candidatus Lachnoclostridium stercorigallinarum</name>
    <dbReference type="NCBI Taxonomy" id="2838634"/>
    <lineage>
        <taxon>Bacteria</taxon>
        <taxon>Bacillati</taxon>
        <taxon>Bacillota</taxon>
        <taxon>Clostridia</taxon>
        <taxon>Lachnospirales</taxon>
        <taxon>Lachnospiraceae</taxon>
    </lineage>
</organism>
<sequence length="1188" mass="137174">MRERINRLARGIVDTESPECVLKPAAIEETVPTGEAARGEFFVHSGNGLTVKGLVYSTDGRVRIPDNSFGGLRSRVAYEVDSELLADGEEIRGAFCLVTNSGEVRLPYVFRAEAGVSARMLSELKRPVDFARLARENMDLAGRLFEYRDFPSAPFMQSIRARAVYEGLKGGRDRAGAVEEFMVAMDMKPAVEIHVKEETRKYEEHIAAFDDSLVIRKKNWGYVRLSVETEGDFLTACRERLTDRDFKNGEFILTYRVDPDKMHRGRNLGCITIKSVRSEAKVYIAADGHGQEELQGMEKIARRKEFQKYLALRLDYESGNGSSNQLAQAMAGELLKLRDTAGSEVFLDLLTAEAALMTGRPDQAAVILEESRDQVREQRQQSPELYCFYQYLVMEMEKKPGQMEALLRLLHSYTDGSGRHFFLFYLLLKLDDSLYDNPGVLLEQMRDYFREGCSSPFLYIQACRLLNRDPVLLRDVDAFVVHALRLGVKRGLVGEELADRTAELAGGIRQYHRLYFRLLTELYEQYEKPEILTAVCSMLIRGDKTSSKAFVWYEKGLQAGLSLTKLYEYYLASLPDKYDHLMPREVLLYFSYARDLDETAKSRLYRNILLYLKQDSPLYQAYERDMEQFTVEQVFQSRINSRLAVLYEHMLYRDMIDIPLARLLPAVLKAYRIECRNPNMKYVVVCHEELDTEDAYQLQDGVAYVPLFSERNVLVFQDGCGGRYMDVRYIKTRVMNRPDLESRCFEVYPEHPMLLLMKVKKILDGSIGGEEDIAMLEQALDQEHLSPLYRKLILDRIIAYYDRQAQKPDGVERGLGYLLRIDRRTLTRKERIRIAGVFIKRGYYMDAWEILRLYGWEGLDMVLLETLCSRIILQNMFDEDEKLLRLAADVFLAGKADTVILDYLCEHYNGTTEVMYRVLEAGTEAQVETYDLEERLLAQMLFSSSMKHIDRVFELYTSRKRVSESLAKAFFTLRSMEYFLGRAPMSGLVSDYLEHMVKESLEKDKVPVVYLLALTKYYSDCPSLTEEQKGLCRTLTDILLKAGMIFPYMQKLAERIPMPEDVTSKVMIQYNGRKDSRPVMLSRILPEETEFKSSEMKRVYQGIFVKQTVLFDGEVLEYEIWDENGRGRELRQKGKIDAAPGSGRSDSRFSGLNRMGRLLQNRDLDGLKQEMRDYLTKTGTVEQLFDLM</sequence>
<evidence type="ECO:0000313" key="4">
    <source>
        <dbReference type="Proteomes" id="UP000824101"/>
    </source>
</evidence>
<feature type="domain" description="DUF5717" evidence="1">
    <location>
        <begin position="880"/>
        <end position="1185"/>
    </location>
</feature>
<name>A0A9D2K4N7_9FIRM</name>
<dbReference type="Pfam" id="PF18984">
    <property type="entry name" value="DUF5717_N"/>
    <property type="match status" value="1"/>
</dbReference>
<feature type="domain" description="DUF5717" evidence="2">
    <location>
        <begin position="1"/>
        <end position="877"/>
    </location>
</feature>
<reference evidence="3" key="1">
    <citation type="journal article" date="2021" name="PeerJ">
        <title>Extensive microbial diversity within the chicken gut microbiome revealed by metagenomics and culture.</title>
        <authorList>
            <person name="Gilroy R."/>
            <person name="Ravi A."/>
            <person name="Getino M."/>
            <person name="Pursley I."/>
            <person name="Horton D.L."/>
            <person name="Alikhan N.F."/>
            <person name="Baker D."/>
            <person name="Gharbi K."/>
            <person name="Hall N."/>
            <person name="Watson M."/>
            <person name="Adriaenssens E.M."/>
            <person name="Foster-Nyarko E."/>
            <person name="Jarju S."/>
            <person name="Secka A."/>
            <person name="Antonio M."/>
            <person name="Oren A."/>
            <person name="Chaudhuri R.R."/>
            <person name="La Ragione R."/>
            <person name="Hildebrand F."/>
            <person name="Pallen M.J."/>
        </authorList>
    </citation>
    <scope>NUCLEOTIDE SEQUENCE</scope>
    <source>
        <strain evidence="3">ChiBcec1-1093</strain>
    </source>
</reference>
<dbReference type="InterPro" id="IPR043774">
    <property type="entry name" value="DUF5717_C"/>
</dbReference>
<comment type="caution">
    <text evidence="3">The sequence shown here is derived from an EMBL/GenBank/DDBJ whole genome shotgun (WGS) entry which is preliminary data.</text>
</comment>
<accession>A0A9D2K4N7</accession>
<dbReference type="Proteomes" id="UP000824101">
    <property type="component" value="Unassembled WGS sequence"/>
</dbReference>
<dbReference type="AlphaFoldDB" id="A0A9D2K4N7"/>
<protein>
    <submittedName>
        <fullName evidence="3">Uncharacterized protein</fullName>
    </submittedName>
</protein>
<evidence type="ECO:0000259" key="1">
    <source>
        <dbReference type="Pfam" id="PF18983"/>
    </source>
</evidence>
<proteinExistence type="predicted"/>
<gene>
    <name evidence="3" type="ORF">IAA17_01810</name>
</gene>